<name>A0A926L348_9ACTN</name>
<gene>
    <name evidence="4" type="primary">pqqD</name>
    <name evidence="4" type="ORF">H0H10_21345</name>
</gene>
<dbReference type="GO" id="GO:0018189">
    <property type="term" value="P:pyrroloquinoline quinone biosynthetic process"/>
    <property type="evidence" value="ECO:0007669"/>
    <property type="project" value="UniProtKB-KW"/>
</dbReference>
<dbReference type="EMBL" id="JACVQF010000200">
    <property type="protein sequence ID" value="MBD0421665.1"/>
    <property type="molecule type" value="Genomic_DNA"/>
</dbReference>
<comment type="pathway">
    <text evidence="1">Cofactor biosynthesis; pyrroloquinoline quinone biosynthesis.</text>
</comment>
<proteinExistence type="predicted"/>
<evidence type="ECO:0000256" key="2">
    <source>
        <dbReference type="ARBA" id="ARBA00011741"/>
    </source>
</evidence>
<reference evidence="4" key="1">
    <citation type="submission" date="2020-09" db="EMBL/GenBank/DDBJ databases">
        <title>Streptomyces grisecoloratus sp. nov., isolated from cotton soil.</title>
        <authorList>
            <person name="Xing L."/>
        </authorList>
    </citation>
    <scope>NUCLEOTIDE SEQUENCE</scope>
    <source>
        <strain evidence="4">TRM S81-3</strain>
    </source>
</reference>
<dbReference type="InterPro" id="IPR022479">
    <property type="entry name" value="PqqD_bac"/>
</dbReference>
<protein>
    <submittedName>
        <fullName evidence="4">Pyrroloquinoline quinone biosynthesis peptide chaperone PqqD</fullName>
    </submittedName>
</protein>
<evidence type="ECO:0000256" key="3">
    <source>
        <dbReference type="ARBA" id="ARBA00022905"/>
    </source>
</evidence>
<reference evidence="4" key="2">
    <citation type="submission" date="2020-09" db="EMBL/GenBank/DDBJ databases">
        <authorList>
            <person name="Luo X."/>
        </authorList>
    </citation>
    <scope>NUCLEOTIDE SEQUENCE</scope>
    <source>
        <strain evidence="4">TRM S81-3</strain>
    </source>
</reference>
<evidence type="ECO:0000313" key="4">
    <source>
        <dbReference type="EMBL" id="MBD0421665.1"/>
    </source>
</evidence>
<dbReference type="Proteomes" id="UP000621210">
    <property type="component" value="Unassembled WGS sequence"/>
</dbReference>
<dbReference type="NCBIfam" id="TIGR03859">
    <property type="entry name" value="PQQ_PqqD"/>
    <property type="match status" value="1"/>
</dbReference>
<keyword evidence="5" id="KW-1185">Reference proteome</keyword>
<dbReference type="InterPro" id="IPR041881">
    <property type="entry name" value="PqqD_sf"/>
</dbReference>
<dbReference type="GO" id="GO:0048038">
    <property type="term" value="F:quinone binding"/>
    <property type="evidence" value="ECO:0007669"/>
    <property type="project" value="InterPro"/>
</dbReference>
<evidence type="ECO:0000313" key="5">
    <source>
        <dbReference type="Proteomes" id="UP000621210"/>
    </source>
</evidence>
<sequence>MDTGSPRLRPGVRLTHDHVRDTDMVLLPEGVLVLNETAAAVLGLCDGRRTVAQITDVLRERYDGVRAEDVTELLADLAERRVVSLGDRQGAGLDDPAGVRPDD</sequence>
<dbReference type="InterPro" id="IPR008792">
    <property type="entry name" value="PQQD"/>
</dbReference>
<organism evidence="4 5">
    <name type="scientific">Streptomyces griseicoloratus</name>
    <dbReference type="NCBI Taxonomy" id="2752516"/>
    <lineage>
        <taxon>Bacteria</taxon>
        <taxon>Bacillati</taxon>
        <taxon>Actinomycetota</taxon>
        <taxon>Actinomycetes</taxon>
        <taxon>Kitasatosporales</taxon>
        <taxon>Streptomycetaceae</taxon>
        <taxon>Streptomyces</taxon>
    </lineage>
</organism>
<accession>A0A926L348</accession>
<dbReference type="Pfam" id="PF05402">
    <property type="entry name" value="PqqD"/>
    <property type="match status" value="1"/>
</dbReference>
<comment type="caution">
    <text evidence="4">The sequence shown here is derived from an EMBL/GenBank/DDBJ whole genome shotgun (WGS) entry which is preliminary data.</text>
</comment>
<evidence type="ECO:0000256" key="1">
    <source>
        <dbReference type="ARBA" id="ARBA00004886"/>
    </source>
</evidence>
<keyword evidence="3" id="KW-0884">PQQ biosynthesis</keyword>
<comment type="subunit">
    <text evidence="2">Monomer. Interacts with PqqE.</text>
</comment>
<dbReference type="Gene3D" id="1.10.10.1150">
    <property type="entry name" value="Coenzyme PQQ synthesis protein D (PqqD)"/>
    <property type="match status" value="1"/>
</dbReference>
<dbReference type="AlphaFoldDB" id="A0A926L348"/>